<dbReference type="Proteomes" id="UP001049518">
    <property type="component" value="Chromosome"/>
</dbReference>
<dbReference type="RefSeq" id="WP_231334147.1">
    <property type="nucleotide sequence ID" value="NZ_CP059572.1"/>
</dbReference>
<dbReference type="EMBL" id="CP059572">
    <property type="protein sequence ID" value="QXJ21028.1"/>
    <property type="molecule type" value="Genomic_DNA"/>
</dbReference>
<dbReference type="InterPro" id="IPR000120">
    <property type="entry name" value="Amidase"/>
</dbReference>
<dbReference type="InterPro" id="IPR020556">
    <property type="entry name" value="Amidase_CS"/>
</dbReference>
<feature type="domain" description="Amidase" evidence="2">
    <location>
        <begin position="25"/>
        <end position="466"/>
    </location>
</feature>
<proteinExistence type="inferred from homology"/>
<evidence type="ECO:0000256" key="1">
    <source>
        <dbReference type="ARBA" id="ARBA00009199"/>
    </source>
</evidence>
<comment type="similarity">
    <text evidence="1">Belongs to the amidase family.</text>
</comment>
<evidence type="ECO:0000313" key="3">
    <source>
        <dbReference type="EMBL" id="QXJ21028.1"/>
    </source>
</evidence>
<dbReference type="PANTHER" id="PTHR11895:SF7">
    <property type="entry name" value="GLUTAMYL-TRNA(GLN) AMIDOTRANSFERASE SUBUNIT A, MITOCHONDRIAL"/>
    <property type="match status" value="1"/>
</dbReference>
<evidence type="ECO:0000313" key="4">
    <source>
        <dbReference type="Proteomes" id="UP001049518"/>
    </source>
</evidence>
<evidence type="ECO:0000259" key="2">
    <source>
        <dbReference type="Pfam" id="PF01425"/>
    </source>
</evidence>
<dbReference type="PROSITE" id="PS00571">
    <property type="entry name" value="AMIDASES"/>
    <property type="match status" value="1"/>
</dbReference>
<reference evidence="3" key="1">
    <citation type="submission" date="2020-07" db="EMBL/GenBank/DDBJ databases">
        <authorList>
            <person name="Tarantini F.S."/>
            <person name="Hong K.W."/>
            <person name="Chan K.G."/>
        </authorList>
    </citation>
    <scope>NUCLEOTIDE SEQUENCE</scope>
    <source>
        <strain evidence="3">32-07</strain>
    </source>
</reference>
<dbReference type="Pfam" id="PF01425">
    <property type="entry name" value="Amidase"/>
    <property type="match status" value="1"/>
</dbReference>
<gene>
    <name evidence="3" type="ORF">AGRA3207_001835</name>
</gene>
<dbReference type="Gene3D" id="3.90.1300.10">
    <property type="entry name" value="Amidase signature (AS) domain"/>
    <property type="match status" value="1"/>
</dbReference>
<protein>
    <submittedName>
        <fullName evidence="3">Amidase</fullName>
    </submittedName>
</protein>
<sequence length="489" mass="51266">MTHIHDLSVTRMAEAVRSGELSPVELTDHYLDRIERLDPQVGAYVTVTAEIAREQARQAEKAVSAAPDPAALPPLHGVPVPIKDLNMVSGVRATYGSDVFADMTGFLDDNVVSLLRQAGSVLLGKTSAPEFGLPCYTESAVAPPARTPWDLTRSAGGSSGGAAAAVAAGLAPAAQGSDGGGSIRIPSSVCGLVGIKPTRGRVSQGPIIPDLFGLSTNGPIARTVRDAALLLDVMAVPMPGDVYAAPPVEGTFLSCADRAPGRLRIARSREPAVPGTVVHPDCVAAYDAASALLEELGHEVVELPPVLGSDLVPHFELLWGVMATMTPVPDDKEHLLQPLTRWLRERGRATSATRLFQAQAALQAALRTAFPVMDEFDAILHPTLAQPPVPVGYFHDREPAENFQRQKDFTPFCAAYNVSGQPAVNVPLYWSEGGSGESGAPSPGGGGEGLPIGIMLAGRLGGEGTLISLAAQLEEARPWLGRKPAIWDA</sequence>
<dbReference type="SUPFAM" id="SSF75304">
    <property type="entry name" value="Amidase signature (AS) enzymes"/>
    <property type="match status" value="1"/>
</dbReference>
<organism evidence="3 4">
    <name type="scientific">Actinomadura graeca</name>
    <dbReference type="NCBI Taxonomy" id="2750812"/>
    <lineage>
        <taxon>Bacteria</taxon>
        <taxon>Bacillati</taxon>
        <taxon>Actinomycetota</taxon>
        <taxon>Actinomycetes</taxon>
        <taxon>Streptosporangiales</taxon>
        <taxon>Thermomonosporaceae</taxon>
        <taxon>Actinomadura</taxon>
    </lineage>
</organism>
<dbReference type="InterPro" id="IPR023631">
    <property type="entry name" value="Amidase_dom"/>
</dbReference>
<dbReference type="InterPro" id="IPR036928">
    <property type="entry name" value="AS_sf"/>
</dbReference>
<dbReference type="PANTHER" id="PTHR11895">
    <property type="entry name" value="TRANSAMIDASE"/>
    <property type="match status" value="1"/>
</dbReference>
<accession>A0ABX8QQG0</accession>
<keyword evidence="4" id="KW-1185">Reference proteome</keyword>
<name>A0ABX8QQG0_9ACTN</name>